<dbReference type="Pfam" id="PF07499">
    <property type="entry name" value="RuvA_C"/>
    <property type="match status" value="1"/>
</dbReference>
<feature type="domain" description="Helix-hairpin-helix DNA-binding motif class 1" evidence="7">
    <location>
        <begin position="74"/>
        <end position="93"/>
    </location>
</feature>
<keyword evidence="9" id="KW-1185">Reference proteome</keyword>
<evidence type="ECO:0000313" key="9">
    <source>
        <dbReference type="Proteomes" id="UP001332931"/>
    </source>
</evidence>
<comment type="subcellular location">
    <subcellularLocation>
        <location evidence="6">Cytoplasm</location>
    </subcellularLocation>
</comment>
<dbReference type="InterPro" id="IPR000085">
    <property type="entry name" value="RuvA"/>
</dbReference>
<comment type="subunit">
    <text evidence="6">Homotetramer. Forms an RuvA(8)-RuvB(12)-Holliday junction (HJ) complex. HJ DNA is sandwiched between 2 RuvA tetramers; dsDNA enters through RuvA and exits via RuvB. An RuvB hexamer assembles on each DNA strand where it exits the tetramer. Each RuvB hexamer is contacted by two RuvA subunits (via domain III) on 2 adjacent RuvB subunits; this complex drives branch migration. In the full resolvosome a probable DNA-RuvA(4)-RuvB(12)-RuvC(2) complex forms which resolves the HJ.</text>
</comment>
<keyword evidence="5 6" id="KW-0234">DNA repair</keyword>
<keyword evidence="2 6" id="KW-0227">DNA damage</keyword>
<evidence type="ECO:0000256" key="1">
    <source>
        <dbReference type="ARBA" id="ARBA00022490"/>
    </source>
</evidence>
<dbReference type="Pfam" id="PF14520">
    <property type="entry name" value="HHH_5"/>
    <property type="match status" value="1"/>
</dbReference>
<proteinExistence type="inferred from homology"/>
<feature type="domain" description="Helix-hairpin-helix DNA-binding motif class 1" evidence="7">
    <location>
        <begin position="109"/>
        <end position="128"/>
    </location>
</feature>
<dbReference type="EMBL" id="JAZGJQ010000001">
    <property type="protein sequence ID" value="MEE6146521.1"/>
    <property type="molecule type" value="Genomic_DNA"/>
</dbReference>
<keyword evidence="1 6" id="KW-0963">Cytoplasm</keyword>
<dbReference type="HAMAP" id="MF_00031">
    <property type="entry name" value="DNA_HJ_migration_RuvA"/>
    <property type="match status" value="1"/>
</dbReference>
<dbReference type="InterPro" id="IPR013849">
    <property type="entry name" value="DNA_helicase_Holl-junc_RuvA_I"/>
</dbReference>
<dbReference type="Proteomes" id="UP001332931">
    <property type="component" value="Unassembled WGS sequence"/>
</dbReference>
<comment type="caution">
    <text evidence="6">Lacks conserved residue(s) required for the propagation of feature annotation.</text>
</comment>
<dbReference type="RefSeq" id="WP_330957287.1">
    <property type="nucleotide sequence ID" value="NZ_JAZGJQ010000001.1"/>
</dbReference>
<comment type="domain">
    <text evidence="6">Has three domains with a flexible linker between the domains II and III and assumes an 'L' shape. Domain III is highly mobile and contacts RuvB.</text>
</comment>
<comment type="similarity">
    <text evidence="6">Belongs to the RuvA family.</text>
</comment>
<evidence type="ECO:0000256" key="3">
    <source>
        <dbReference type="ARBA" id="ARBA00023125"/>
    </source>
</evidence>
<dbReference type="GO" id="GO:0003678">
    <property type="term" value="F:DNA helicase activity"/>
    <property type="evidence" value="ECO:0007669"/>
    <property type="project" value="UniProtKB-EC"/>
</dbReference>
<evidence type="ECO:0000256" key="6">
    <source>
        <dbReference type="HAMAP-Rule" id="MF_00031"/>
    </source>
</evidence>
<name>A0ABU7R7F7_9ACTN</name>
<accession>A0ABU7R7F7</accession>
<sequence>MIAQLTGTLLEVLPSRVVLDVGGVGFEMGVSSTTASSLPQVGEAGVTLLTRLVVREDAMELYGFSSREERALFDKLRAISGVGPKLALSVLSTFTPEGLSSVVVSQDAGEMARVPGVGKKKASRLLVELSDVFARDPELLGLAATAPATASGPSTPGAAGTLADETTEALLAMGFTPQEAELAIKGLDEAGATTIEAAVSFALRRLGRGA</sequence>
<dbReference type="SMART" id="SM00278">
    <property type="entry name" value="HhH1"/>
    <property type="match status" value="2"/>
</dbReference>
<dbReference type="Gene3D" id="2.40.50.140">
    <property type="entry name" value="Nucleic acid-binding proteins"/>
    <property type="match status" value="1"/>
</dbReference>
<organism evidence="8 9">
    <name type="scientific">Olsenella absiana</name>
    <dbReference type="NCBI Taxonomy" id="3115222"/>
    <lineage>
        <taxon>Bacteria</taxon>
        <taxon>Bacillati</taxon>
        <taxon>Actinomycetota</taxon>
        <taxon>Coriobacteriia</taxon>
        <taxon>Coriobacteriales</taxon>
        <taxon>Atopobiaceae</taxon>
        <taxon>Olsenella</taxon>
    </lineage>
</organism>
<dbReference type="InterPro" id="IPR011114">
    <property type="entry name" value="RuvA_C"/>
</dbReference>
<keyword evidence="8" id="KW-0378">Hydrolase</keyword>
<keyword evidence="3 6" id="KW-0238">DNA-binding</keyword>
<comment type="function">
    <text evidence="6">The RuvA-RuvB-RuvC complex processes Holliday junction (HJ) DNA during genetic recombination and DNA repair, while the RuvA-RuvB complex plays an important role in the rescue of blocked DNA replication forks via replication fork reversal (RFR). RuvA specifically binds to HJ cruciform DNA, conferring on it an open structure. The RuvB hexamer acts as an ATP-dependent pump, pulling dsDNA into and through the RuvAB complex. HJ branch migration allows RuvC to scan DNA until it finds its consensus sequence, where it cleaves and resolves the cruciform DNA.</text>
</comment>
<evidence type="ECO:0000259" key="7">
    <source>
        <dbReference type="SMART" id="SM00278"/>
    </source>
</evidence>
<dbReference type="SUPFAM" id="SSF47781">
    <property type="entry name" value="RuvA domain 2-like"/>
    <property type="match status" value="1"/>
</dbReference>
<dbReference type="InterPro" id="IPR012340">
    <property type="entry name" value="NA-bd_OB-fold"/>
</dbReference>
<keyword evidence="4 6" id="KW-0233">DNA recombination</keyword>
<dbReference type="InterPro" id="IPR003583">
    <property type="entry name" value="Hlx-hairpin-Hlx_DNA-bd_motif"/>
</dbReference>
<evidence type="ECO:0000256" key="2">
    <source>
        <dbReference type="ARBA" id="ARBA00022763"/>
    </source>
</evidence>
<dbReference type="Gene3D" id="1.10.8.10">
    <property type="entry name" value="DNA helicase RuvA subunit, C-terminal domain"/>
    <property type="match status" value="1"/>
</dbReference>
<evidence type="ECO:0000256" key="4">
    <source>
        <dbReference type="ARBA" id="ARBA00023172"/>
    </source>
</evidence>
<comment type="caution">
    <text evidence="8">The sequence shown here is derived from an EMBL/GenBank/DDBJ whole genome shotgun (WGS) entry which is preliminary data.</text>
</comment>
<reference evidence="8 9" key="1">
    <citation type="submission" date="2024-01" db="EMBL/GenBank/DDBJ databases">
        <title>Description of Olsenella sp. nov., isolated from pig feces.</title>
        <authorList>
            <person name="Chang Y.-H."/>
        </authorList>
    </citation>
    <scope>NUCLEOTIDE SEQUENCE [LARGE SCALE GENOMIC DNA]</scope>
    <source>
        <strain evidence="8 9">YH-ols2223</strain>
    </source>
</reference>
<feature type="region of interest" description="Domain III" evidence="6">
    <location>
        <begin position="159"/>
        <end position="210"/>
    </location>
</feature>
<dbReference type="SUPFAM" id="SSF50249">
    <property type="entry name" value="Nucleic acid-binding proteins"/>
    <property type="match status" value="1"/>
</dbReference>
<dbReference type="CDD" id="cd14332">
    <property type="entry name" value="UBA_RuvA_C"/>
    <property type="match status" value="1"/>
</dbReference>
<dbReference type="Gene3D" id="1.10.150.20">
    <property type="entry name" value="5' to 3' exonuclease, C-terminal subdomain"/>
    <property type="match status" value="1"/>
</dbReference>
<dbReference type="Pfam" id="PF01330">
    <property type="entry name" value="RuvA_N"/>
    <property type="match status" value="1"/>
</dbReference>
<protein>
    <recommendedName>
        <fullName evidence="6">Holliday junction branch migration complex subunit RuvA</fullName>
    </recommendedName>
</protein>
<dbReference type="InterPro" id="IPR010994">
    <property type="entry name" value="RuvA_2-like"/>
</dbReference>
<gene>
    <name evidence="6 8" type="primary">ruvA</name>
    <name evidence="8" type="ORF">VXJ25_00710</name>
</gene>
<evidence type="ECO:0000313" key="8">
    <source>
        <dbReference type="EMBL" id="MEE6146521.1"/>
    </source>
</evidence>
<evidence type="ECO:0000256" key="5">
    <source>
        <dbReference type="ARBA" id="ARBA00023204"/>
    </source>
</evidence>
<dbReference type="GO" id="GO:0016787">
    <property type="term" value="F:hydrolase activity"/>
    <property type="evidence" value="ECO:0007669"/>
    <property type="project" value="UniProtKB-KW"/>
</dbReference>
<dbReference type="NCBIfam" id="TIGR00084">
    <property type="entry name" value="ruvA"/>
    <property type="match status" value="1"/>
</dbReference>